<keyword evidence="8" id="KW-1185">Reference proteome</keyword>
<keyword evidence="4 6" id="KW-1133">Transmembrane helix</keyword>
<reference evidence="7 8" key="1">
    <citation type="submission" date="2022-04" db="EMBL/GenBank/DDBJ databases">
        <authorList>
            <person name="Grouzdev D.S."/>
            <person name="Pantiukh K.S."/>
            <person name="Krutkina M.S."/>
        </authorList>
    </citation>
    <scope>NUCLEOTIDE SEQUENCE [LARGE SCALE GENOMIC DNA]</scope>
    <source>
        <strain evidence="7 8">6x-1</strain>
    </source>
</reference>
<dbReference type="SUPFAM" id="SSF103481">
    <property type="entry name" value="Multidrug resistance efflux transporter EmrE"/>
    <property type="match status" value="1"/>
</dbReference>
<feature type="transmembrane region" description="Helical" evidence="6">
    <location>
        <begin position="48"/>
        <end position="69"/>
    </location>
</feature>
<dbReference type="PANTHER" id="PTHR30561:SF9">
    <property type="entry name" value="4-AMINO-4-DEOXY-L-ARABINOSE-PHOSPHOUNDECAPRENOL FLIPPASE SUBUNIT ARNF-RELATED"/>
    <property type="match status" value="1"/>
</dbReference>
<comment type="subcellular location">
    <subcellularLocation>
        <location evidence="1">Cell membrane</location>
        <topology evidence="1">Multi-pass membrane protein</topology>
    </subcellularLocation>
</comment>
<evidence type="ECO:0000256" key="4">
    <source>
        <dbReference type="ARBA" id="ARBA00022989"/>
    </source>
</evidence>
<dbReference type="InterPro" id="IPR000390">
    <property type="entry name" value="Small_drug/metabolite_transptr"/>
</dbReference>
<feature type="transmembrane region" description="Helical" evidence="6">
    <location>
        <begin position="6"/>
        <end position="27"/>
    </location>
</feature>
<evidence type="ECO:0000256" key="5">
    <source>
        <dbReference type="ARBA" id="ARBA00023136"/>
    </source>
</evidence>
<organism evidence="7 8">
    <name type="scientific">Ancylobacter crimeensis</name>
    <dbReference type="NCBI Taxonomy" id="2579147"/>
    <lineage>
        <taxon>Bacteria</taxon>
        <taxon>Pseudomonadati</taxon>
        <taxon>Pseudomonadota</taxon>
        <taxon>Alphaproteobacteria</taxon>
        <taxon>Hyphomicrobiales</taxon>
        <taxon>Xanthobacteraceae</taxon>
        <taxon>Ancylobacter</taxon>
    </lineage>
</organism>
<keyword evidence="2" id="KW-1003">Cell membrane</keyword>
<evidence type="ECO:0000256" key="3">
    <source>
        <dbReference type="ARBA" id="ARBA00022692"/>
    </source>
</evidence>
<feature type="transmembrane region" description="Helical" evidence="6">
    <location>
        <begin position="75"/>
        <end position="95"/>
    </location>
</feature>
<accession>A0ABT0D9X5</accession>
<dbReference type="EMBL" id="JALKCH010000004">
    <property type="protein sequence ID" value="MCK0196737.1"/>
    <property type="molecule type" value="Genomic_DNA"/>
</dbReference>
<evidence type="ECO:0000313" key="8">
    <source>
        <dbReference type="Proteomes" id="UP001203284"/>
    </source>
</evidence>
<sequence length="121" mass="12746">MTVPALTLPVAVLVATVLLDVAGQLFFKHGLNAATEGLPVWKRIVTSPFIGLGVATYALELVGWLFVLAHVPLSIAFPVASLAYCGVAIAGRFVLDEPVSAERWFGTAFITFGAFLVSLSA</sequence>
<dbReference type="PANTHER" id="PTHR30561">
    <property type="entry name" value="SMR FAMILY PROTON-DEPENDENT DRUG EFFLUX TRANSPORTER SUGE"/>
    <property type="match status" value="1"/>
</dbReference>
<evidence type="ECO:0000313" key="7">
    <source>
        <dbReference type="EMBL" id="MCK0196737.1"/>
    </source>
</evidence>
<keyword evidence="5 6" id="KW-0472">Membrane</keyword>
<dbReference type="Gene3D" id="1.10.3730.20">
    <property type="match status" value="1"/>
</dbReference>
<protein>
    <recommendedName>
        <fullName evidence="9">Transporter</fullName>
    </recommendedName>
</protein>
<gene>
    <name evidence="7" type="ORF">MWN34_07395</name>
</gene>
<keyword evidence="3 6" id="KW-0812">Transmembrane</keyword>
<comment type="caution">
    <text evidence="7">The sequence shown here is derived from an EMBL/GenBank/DDBJ whole genome shotgun (WGS) entry which is preliminary data.</text>
</comment>
<name>A0ABT0D9X5_9HYPH</name>
<dbReference type="RefSeq" id="WP_247028106.1">
    <property type="nucleotide sequence ID" value="NZ_JALKCH010000004.1"/>
</dbReference>
<evidence type="ECO:0000256" key="6">
    <source>
        <dbReference type="SAM" id="Phobius"/>
    </source>
</evidence>
<evidence type="ECO:0000256" key="2">
    <source>
        <dbReference type="ARBA" id="ARBA00022475"/>
    </source>
</evidence>
<dbReference type="Proteomes" id="UP001203284">
    <property type="component" value="Unassembled WGS sequence"/>
</dbReference>
<evidence type="ECO:0000256" key="1">
    <source>
        <dbReference type="ARBA" id="ARBA00004651"/>
    </source>
</evidence>
<proteinExistence type="predicted"/>
<dbReference type="InterPro" id="IPR037185">
    <property type="entry name" value="EmrE-like"/>
</dbReference>
<evidence type="ECO:0008006" key="9">
    <source>
        <dbReference type="Google" id="ProtNLM"/>
    </source>
</evidence>